<dbReference type="PROSITE" id="PS00094">
    <property type="entry name" value="C5_MTASE_1"/>
    <property type="match status" value="1"/>
</dbReference>
<dbReference type="PANTHER" id="PTHR10629">
    <property type="entry name" value="CYTOSINE-SPECIFIC METHYLTRANSFERASE"/>
    <property type="match status" value="1"/>
</dbReference>
<comment type="caution">
    <text evidence="9">The sequence shown here is derived from an EMBL/GenBank/DDBJ whole genome shotgun (WGS) entry which is preliminary data.</text>
</comment>
<gene>
    <name evidence="9" type="primary">dcm</name>
    <name evidence="9" type="ORF">PREVCOP_04066</name>
</gene>
<dbReference type="PROSITE" id="PS51679">
    <property type="entry name" value="SAM_MT_C5"/>
    <property type="match status" value="1"/>
</dbReference>
<dbReference type="STRING" id="537011.PREVCOP_04066"/>
<dbReference type="SUPFAM" id="SSF53335">
    <property type="entry name" value="S-adenosyl-L-methionine-dependent methyltransferases"/>
    <property type="match status" value="1"/>
</dbReference>
<keyword evidence="1 6" id="KW-0489">Methyltransferase</keyword>
<dbReference type="InterPro" id="IPR018117">
    <property type="entry name" value="C5_DNA_meth_AS"/>
</dbReference>
<evidence type="ECO:0000256" key="6">
    <source>
        <dbReference type="PROSITE-ProRule" id="PRU01016"/>
    </source>
</evidence>
<dbReference type="PRINTS" id="PR00105">
    <property type="entry name" value="C5METTRFRASE"/>
</dbReference>
<dbReference type="GO" id="GO:0032259">
    <property type="term" value="P:methylation"/>
    <property type="evidence" value="ECO:0007669"/>
    <property type="project" value="UniProtKB-KW"/>
</dbReference>
<evidence type="ECO:0000313" key="10">
    <source>
        <dbReference type="Proteomes" id="UP000004477"/>
    </source>
</evidence>
<evidence type="ECO:0000313" key="9">
    <source>
        <dbReference type="EMBL" id="EFB36372.1"/>
    </source>
</evidence>
<dbReference type="GeneID" id="69849596"/>
<accession>D1PA43</accession>
<dbReference type="InterPro" id="IPR050390">
    <property type="entry name" value="C5-Methyltransferase"/>
</dbReference>
<evidence type="ECO:0000256" key="4">
    <source>
        <dbReference type="ARBA" id="ARBA00022747"/>
    </source>
</evidence>
<comment type="catalytic activity">
    <reaction evidence="5 8">
        <text>a 2'-deoxycytidine in DNA + S-adenosyl-L-methionine = a 5-methyl-2'-deoxycytidine in DNA + S-adenosyl-L-homocysteine + H(+)</text>
        <dbReference type="Rhea" id="RHEA:13681"/>
        <dbReference type="Rhea" id="RHEA-COMP:11369"/>
        <dbReference type="Rhea" id="RHEA-COMP:11370"/>
        <dbReference type="ChEBI" id="CHEBI:15378"/>
        <dbReference type="ChEBI" id="CHEBI:57856"/>
        <dbReference type="ChEBI" id="CHEBI:59789"/>
        <dbReference type="ChEBI" id="CHEBI:85452"/>
        <dbReference type="ChEBI" id="CHEBI:85454"/>
        <dbReference type="EC" id="2.1.1.37"/>
    </reaction>
</comment>
<evidence type="ECO:0000256" key="7">
    <source>
        <dbReference type="RuleBase" id="RU000416"/>
    </source>
</evidence>
<dbReference type="REBASE" id="251429">
    <property type="entry name" value="M1.PcoORF4066P"/>
</dbReference>
<protein>
    <recommendedName>
        <fullName evidence="8">Cytosine-specific methyltransferase</fullName>
        <ecNumber evidence="8">2.1.1.37</ecNumber>
    </recommendedName>
</protein>
<dbReference type="Gene3D" id="3.90.120.10">
    <property type="entry name" value="DNA Methylase, subunit A, domain 2"/>
    <property type="match status" value="1"/>
</dbReference>
<keyword evidence="4" id="KW-0680">Restriction system</keyword>
<dbReference type="InterPro" id="IPR001525">
    <property type="entry name" value="C5_MeTfrase"/>
</dbReference>
<dbReference type="OrthoDB" id="32195at2"/>
<dbReference type="EMBL" id="ACBX02000006">
    <property type="protein sequence ID" value="EFB36372.1"/>
    <property type="molecule type" value="Genomic_DNA"/>
</dbReference>
<evidence type="ECO:0000256" key="2">
    <source>
        <dbReference type="ARBA" id="ARBA00022679"/>
    </source>
</evidence>
<dbReference type="GO" id="GO:0044027">
    <property type="term" value="P:negative regulation of gene expression via chromosomal CpG island methylation"/>
    <property type="evidence" value="ECO:0007669"/>
    <property type="project" value="TreeGrafter"/>
</dbReference>
<dbReference type="PANTHER" id="PTHR10629:SF52">
    <property type="entry name" value="DNA (CYTOSINE-5)-METHYLTRANSFERASE 1"/>
    <property type="match status" value="1"/>
</dbReference>
<dbReference type="GO" id="GO:0003677">
    <property type="term" value="F:DNA binding"/>
    <property type="evidence" value="ECO:0007669"/>
    <property type="project" value="TreeGrafter"/>
</dbReference>
<reference evidence="9" key="1">
    <citation type="submission" date="2009-11" db="EMBL/GenBank/DDBJ databases">
        <authorList>
            <person name="Weinstock G."/>
            <person name="Sodergren E."/>
            <person name="Clifton S."/>
            <person name="Fulton L."/>
            <person name="Fulton B."/>
            <person name="Courtney L."/>
            <person name="Fronick C."/>
            <person name="Harrison M."/>
            <person name="Strong C."/>
            <person name="Farmer C."/>
            <person name="Delahaunty K."/>
            <person name="Markovic C."/>
            <person name="Hall O."/>
            <person name="Minx P."/>
            <person name="Tomlinson C."/>
            <person name="Mitreva M."/>
            <person name="Nelson J."/>
            <person name="Hou S."/>
            <person name="Wollam A."/>
            <person name="Pepin K.H."/>
            <person name="Johnson M."/>
            <person name="Bhonagiri V."/>
            <person name="Nash W.E."/>
            <person name="Warren W."/>
            <person name="Chinwalla A."/>
            <person name="Mardis E.R."/>
            <person name="Wilson R.K."/>
        </authorList>
    </citation>
    <scope>NUCLEOTIDE SEQUENCE [LARGE SCALE GENOMIC DNA]</scope>
    <source>
        <strain evidence="9">DSM 18205</strain>
    </source>
</reference>
<sequence length="353" mass="39632">MNKKYKCIDCFCGAGGLCLGLIQAGFDILYSFDIEAKAIATIKANPEYFKNHKAETRDIYDVETAELLKSLNLKSGELDLLAGGPPCQGFSVQRIGADLDERNHLVEEYISKVIAIRPKMFILENVPGIEGKRGKNILHSALEKVEKSGYFIHEKILDAQDYGVPQRRKRVVIVGERKDHKIPLFEYPKPQEHKITVREAIAYLPEPPEDGSDHPHISLHRRDRLSAKNIARLQALKPGQGRDFLPPELLADCHKVSSKLIGHRNVYGRMPWDDVAPTITARFDSFTRGMFGHPEQNRSISLREGAILQTFPADFVFVGNKVEVARQIGNAVPVAMAMAVGLQIKKCLDKWNN</sequence>
<proteinExistence type="inferred from homology"/>
<keyword evidence="2 6" id="KW-0808">Transferase</keyword>
<dbReference type="PROSITE" id="PS00095">
    <property type="entry name" value="C5_MTASE_2"/>
    <property type="match status" value="1"/>
</dbReference>
<dbReference type="Gene3D" id="3.40.50.150">
    <property type="entry name" value="Vaccinia Virus protein VP39"/>
    <property type="match status" value="1"/>
</dbReference>
<evidence type="ECO:0000256" key="8">
    <source>
        <dbReference type="RuleBase" id="RU000417"/>
    </source>
</evidence>
<evidence type="ECO:0000256" key="1">
    <source>
        <dbReference type="ARBA" id="ARBA00022603"/>
    </source>
</evidence>
<dbReference type="GO" id="GO:0009307">
    <property type="term" value="P:DNA restriction-modification system"/>
    <property type="evidence" value="ECO:0007669"/>
    <property type="project" value="UniProtKB-KW"/>
</dbReference>
<dbReference type="Pfam" id="PF00145">
    <property type="entry name" value="DNA_methylase"/>
    <property type="match status" value="1"/>
</dbReference>
<name>D1PA43_9BACT</name>
<organism evidence="9 10">
    <name type="scientific">Segatella copri DSM 18205</name>
    <dbReference type="NCBI Taxonomy" id="537011"/>
    <lineage>
        <taxon>Bacteria</taxon>
        <taxon>Pseudomonadati</taxon>
        <taxon>Bacteroidota</taxon>
        <taxon>Bacteroidia</taxon>
        <taxon>Bacteroidales</taxon>
        <taxon>Prevotellaceae</taxon>
        <taxon>Segatella</taxon>
    </lineage>
</organism>
<dbReference type="Proteomes" id="UP000004477">
    <property type="component" value="Unassembled WGS sequence"/>
</dbReference>
<dbReference type="InterPro" id="IPR029063">
    <property type="entry name" value="SAM-dependent_MTases_sf"/>
</dbReference>
<dbReference type="NCBIfam" id="TIGR00675">
    <property type="entry name" value="dcm"/>
    <property type="match status" value="1"/>
</dbReference>
<dbReference type="PaxDb" id="537011-PREVCOP_04066"/>
<dbReference type="InterPro" id="IPR031303">
    <property type="entry name" value="C5_meth_CS"/>
</dbReference>
<dbReference type="GO" id="GO:0003886">
    <property type="term" value="F:DNA (cytosine-5-)-methyltransferase activity"/>
    <property type="evidence" value="ECO:0007669"/>
    <property type="project" value="UniProtKB-EC"/>
</dbReference>
<dbReference type="HOGENOM" id="CLU_006958_2_2_10"/>
<dbReference type="RefSeq" id="WP_006846786.1">
    <property type="nucleotide sequence ID" value="NZ_CP085932.1"/>
</dbReference>
<feature type="active site" evidence="6">
    <location>
        <position position="87"/>
    </location>
</feature>
<keyword evidence="3 6" id="KW-0949">S-adenosyl-L-methionine</keyword>
<keyword evidence="10" id="KW-1185">Reference proteome</keyword>
<evidence type="ECO:0000256" key="5">
    <source>
        <dbReference type="ARBA" id="ARBA00047422"/>
    </source>
</evidence>
<dbReference type="AlphaFoldDB" id="D1PA43"/>
<comment type="similarity">
    <text evidence="6 7">Belongs to the class I-like SAM-binding methyltransferase superfamily. C5-methyltransferase family.</text>
</comment>
<evidence type="ECO:0000256" key="3">
    <source>
        <dbReference type="ARBA" id="ARBA00022691"/>
    </source>
</evidence>
<dbReference type="EC" id="2.1.1.37" evidence="8"/>